<feature type="chain" id="PRO_5011977139" evidence="1">
    <location>
        <begin position="16"/>
        <end position="57"/>
    </location>
</feature>
<protein>
    <submittedName>
        <fullName evidence="2">Uncharacterized protein</fullName>
    </submittedName>
</protein>
<keyword evidence="3" id="KW-1185">Reference proteome</keyword>
<dbReference type="OrthoDB" id="431260at2759"/>
<dbReference type="RefSeq" id="XP_002781260.1">
    <property type="nucleotide sequence ID" value="XM_002781214.1"/>
</dbReference>
<accession>C5KR39</accession>
<sequence>MYSLFMLLWASAADADALRGAMDNGLLYKLLLPNAPVAFVGVMISSLSQSMQCLVGP</sequence>
<dbReference type="AlphaFoldDB" id="C5KR39"/>
<reference evidence="2 3" key="1">
    <citation type="submission" date="2008-07" db="EMBL/GenBank/DDBJ databases">
        <authorList>
            <person name="El-Sayed N."/>
            <person name="Caler E."/>
            <person name="Inman J."/>
            <person name="Amedeo P."/>
            <person name="Hass B."/>
            <person name="Wortman J."/>
        </authorList>
    </citation>
    <scope>NUCLEOTIDE SEQUENCE [LARGE SCALE GENOMIC DNA]</scope>
    <source>
        <strain evidence="3">ATCC 50983 / TXsc</strain>
    </source>
</reference>
<evidence type="ECO:0000313" key="2">
    <source>
        <dbReference type="EMBL" id="EER13055.1"/>
    </source>
</evidence>
<organism evidence="3">
    <name type="scientific">Perkinsus marinus (strain ATCC 50983 / TXsc)</name>
    <dbReference type="NCBI Taxonomy" id="423536"/>
    <lineage>
        <taxon>Eukaryota</taxon>
        <taxon>Sar</taxon>
        <taxon>Alveolata</taxon>
        <taxon>Perkinsozoa</taxon>
        <taxon>Perkinsea</taxon>
        <taxon>Perkinsida</taxon>
        <taxon>Perkinsidae</taxon>
        <taxon>Perkinsus</taxon>
    </lineage>
</organism>
<dbReference type="EMBL" id="GG675697">
    <property type="protein sequence ID" value="EER13055.1"/>
    <property type="molecule type" value="Genomic_DNA"/>
</dbReference>
<evidence type="ECO:0000256" key="1">
    <source>
        <dbReference type="SAM" id="SignalP"/>
    </source>
</evidence>
<dbReference type="GeneID" id="9056499"/>
<feature type="signal peptide" evidence="1">
    <location>
        <begin position="1"/>
        <end position="15"/>
    </location>
</feature>
<proteinExistence type="predicted"/>
<dbReference type="Proteomes" id="UP000007800">
    <property type="component" value="Unassembled WGS sequence"/>
</dbReference>
<gene>
    <name evidence="2" type="ORF">Pmar_PMAR022826</name>
</gene>
<feature type="non-terminal residue" evidence="2">
    <location>
        <position position="57"/>
    </location>
</feature>
<dbReference type="InParanoid" id="C5KR39"/>
<name>C5KR39_PERM5</name>
<keyword evidence="1" id="KW-0732">Signal</keyword>
<evidence type="ECO:0000313" key="3">
    <source>
        <dbReference type="Proteomes" id="UP000007800"/>
    </source>
</evidence>